<dbReference type="Proteomes" id="UP001155586">
    <property type="component" value="Unassembled WGS sequence"/>
</dbReference>
<evidence type="ECO:0000313" key="1">
    <source>
        <dbReference type="EMBL" id="MCW8336303.1"/>
    </source>
</evidence>
<gene>
    <name evidence="1" type="ORF">MD483_21055</name>
</gene>
<accession>A0A9X3CI29</accession>
<evidence type="ECO:0000313" key="2">
    <source>
        <dbReference type="Proteomes" id="UP001155586"/>
    </source>
</evidence>
<keyword evidence="2" id="KW-1185">Reference proteome</keyword>
<comment type="caution">
    <text evidence="1">The sequence shown here is derived from an EMBL/GenBank/DDBJ whole genome shotgun (WGS) entry which is preliminary data.</text>
</comment>
<proteinExistence type="predicted"/>
<dbReference type="EMBL" id="JAKRRX010000209">
    <property type="protein sequence ID" value="MCW8336303.1"/>
    <property type="molecule type" value="Genomic_DNA"/>
</dbReference>
<name>A0A9X3CI29_9VIBR</name>
<sequence length="167" mass="18442">MGLIQKLLLAVVGLTVSAMLGMGVIAFSISQGAIEKNTHQQLNGTLELVSDLVEEHNQYLLSIVEITARNRSLKKTLDLGINRGIAQALNDTAKSYDHINYLLVVDYEGYVFSSSTTNSRNEKFFGEDLLLENIEDYPAFKQVLRDHSHISAPATDPFLSEAQNASQ</sequence>
<dbReference type="RefSeq" id="WP_265689373.1">
    <property type="nucleotide sequence ID" value="NZ_JAKRRX010000209.1"/>
</dbReference>
<protein>
    <submittedName>
        <fullName evidence="1">Uncharacterized protein</fullName>
    </submittedName>
</protein>
<dbReference type="AlphaFoldDB" id="A0A9X3CI29"/>
<organism evidence="1 2">
    <name type="scientific">Vibrio paucivorans</name>
    <dbReference type="NCBI Taxonomy" id="2829489"/>
    <lineage>
        <taxon>Bacteria</taxon>
        <taxon>Pseudomonadati</taxon>
        <taxon>Pseudomonadota</taxon>
        <taxon>Gammaproteobacteria</taxon>
        <taxon>Vibrionales</taxon>
        <taxon>Vibrionaceae</taxon>
        <taxon>Vibrio</taxon>
    </lineage>
</organism>
<reference evidence="1" key="1">
    <citation type="submission" date="2022-02" db="EMBL/GenBank/DDBJ databases">
        <title>Vibrio sp. nov., a new bacterium isolated from Bohai sea, China.</title>
        <authorList>
            <person name="Yuan Y."/>
        </authorList>
    </citation>
    <scope>NUCLEOTIDE SEQUENCE</scope>
    <source>
        <strain evidence="1">DBSS07</strain>
    </source>
</reference>